<keyword evidence="2" id="KW-1185">Reference proteome</keyword>
<dbReference type="AlphaFoldDB" id="A0A1G1TLQ2"/>
<protein>
    <submittedName>
        <fullName evidence="1">Uncharacterized protein</fullName>
    </submittedName>
</protein>
<dbReference type="EMBL" id="MDZA01000032">
    <property type="protein sequence ID" value="OGX91819.1"/>
    <property type="molecule type" value="Genomic_DNA"/>
</dbReference>
<name>A0A1G1TLQ2_9BACT</name>
<dbReference type="OrthoDB" id="9770347at2"/>
<accession>A0A1G1TLQ2</accession>
<evidence type="ECO:0000313" key="2">
    <source>
        <dbReference type="Proteomes" id="UP000177506"/>
    </source>
</evidence>
<gene>
    <name evidence="1" type="ORF">BEN49_18420</name>
</gene>
<organism evidence="1 2">
    <name type="scientific">Hymenobacter coccineus</name>
    <dbReference type="NCBI Taxonomy" id="1908235"/>
    <lineage>
        <taxon>Bacteria</taxon>
        <taxon>Pseudomonadati</taxon>
        <taxon>Bacteroidota</taxon>
        <taxon>Cytophagia</taxon>
        <taxon>Cytophagales</taxon>
        <taxon>Hymenobacteraceae</taxon>
        <taxon>Hymenobacter</taxon>
    </lineage>
</organism>
<dbReference type="Proteomes" id="UP000177506">
    <property type="component" value="Unassembled WGS sequence"/>
</dbReference>
<comment type="caution">
    <text evidence="1">The sequence shown here is derived from an EMBL/GenBank/DDBJ whole genome shotgun (WGS) entry which is preliminary data.</text>
</comment>
<evidence type="ECO:0000313" key="1">
    <source>
        <dbReference type="EMBL" id="OGX91819.1"/>
    </source>
</evidence>
<dbReference type="RefSeq" id="WP_070740376.1">
    <property type="nucleotide sequence ID" value="NZ_MDZA01000032.1"/>
</dbReference>
<proteinExistence type="predicted"/>
<sequence>MFSLPTVTWQSYDSTADLLGFNLHNLGGGNKTAPYWPAYVADYTSEWHSHLEAIRQAIITNKVWAGGDWHQYNAHGVPVLSDGHFMVCSWRDWGSLLAAVWNSELGEHFTYMDFYMDGRLPERPAAWA</sequence>
<reference evidence="1 2" key="1">
    <citation type="submission" date="2016-08" db="EMBL/GenBank/DDBJ databases">
        <title>Hymenobacter coccineus sp. nov., Hymenobacter lapidarius sp. nov. and Hymenobacter glacialis sp. nov., isolated from Antarctic soil.</title>
        <authorList>
            <person name="Sedlacek I."/>
            <person name="Kralova S."/>
            <person name="Kyrova K."/>
            <person name="Maslanova I."/>
            <person name="Stankova E."/>
            <person name="Vrbovska V."/>
            <person name="Nemec M."/>
            <person name="Bartak M."/>
            <person name="Svec P."/>
            <person name="Busse H.-J."/>
            <person name="Pantucek R."/>
        </authorList>
    </citation>
    <scope>NUCLEOTIDE SEQUENCE [LARGE SCALE GENOMIC DNA]</scope>
    <source>
        <strain evidence="1 2">CCM 8649</strain>
    </source>
</reference>